<dbReference type="EMBL" id="JAWJYN010000003">
    <property type="protein sequence ID" value="MDZ8162862.1"/>
    <property type="molecule type" value="Genomic_DNA"/>
</dbReference>
<organism evidence="1 2">
    <name type="scientific">Microbacterium aquimaris</name>
    <dbReference type="NCBI Taxonomy" id="459816"/>
    <lineage>
        <taxon>Bacteria</taxon>
        <taxon>Bacillati</taxon>
        <taxon>Actinomycetota</taxon>
        <taxon>Actinomycetes</taxon>
        <taxon>Micrococcales</taxon>
        <taxon>Microbacteriaceae</taxon>
        <taxon>Microbacterium</taxon>
    </lineage>
</organism>
<dbReference type="Proteomes" id="UP001291912">
    <property type="component" value="Unassembled WGS sequence"/>
</dbReference>
<evidence type="ECO:0000313" key="2">
    <source>
        <dbReference type="Proteomes" id="UP001291912"/>
    </source>
</evidence>
<dbReference type="RefSeq" id="WP_194422781.1">
    <property type="nucleotide sequence ID" value="NZ_BAAAPT010000001.1"/>
</dbReference>
<sequence length="166" mass="17198">MTPIRVAWAAATGPRRREVADALLGDLVPTAEISRVCPRCGGDHGAPLLTGTDALASATYVRDGMNRVVGVVVAVMERRGLVGFGIDAQAGESADPSGVLGVGTLRDWVRIEAAAKAEGRGLRADLARVTPSENGWTAAWDGADIVRGRDLDGPTGVLLSAAWRSA</sequence>
<name>A0ABU5N9V4_9MICO</name>
<protein>
    <submittedName>
        <fullName evidence="1">Chemotaxis protein CheY</fullName>
    </submittedName>
</protein>
<reference evidence="1 2" key="1">
    <citation type="submission" date="2023-10" db="EMBL/GenBank/DDBJ databases">
        <title>Microbacterium xanthum sp. nov., isolated from seaweed.</title>
        <authorList>
            <person name="Lee S.D."/>
        </authorList>
    </citation>
    <scope>NUCLEOTIDE SEQUENCE [LARGE SCALE GENOMIC DNA]</scope>
    <source>
        <strain evidence="1 2">KCTC 19124</strain>
    </source>
</reference>
<evidence type="ECO:0000313" key="1">
    <source>
        <dbReference type="EMBL" id="MDZ8162862.1"/>
    </source>
</evidence>
<proteinExistence type="predicted"/>
<comment type="caution">
    <text evidence="1">The sequence shown here is derived from an EMBL/GenBank/DDBJ whole genome shotgun (WGS) entry which is preliminary data.</text>
</comment>
<gene>
    <name evidence="1" type="ORF">R2Q92_13585</name>
</gene>
<keyword evidence="2" id="KW-1185">Reference proteome</keyword>
<accession>A0ABU5N9V4</accession>